<keyword evidence="6" id="KW-0812">Transmembrane</keyword>
<protein>
    <submittedName>
        <fullName evidence="7">High-affinity zinc transporter periplasmic component</fullName>
    </submittedName>
</protein>
<feature type="coiled-coil region" evidence="5">
    <location>
        <begin position="168"/>
        <end position="195"/>
    </location>
</feature>
<dbReference type="Pfam" id="PF01297">
    <property type="entry name" value="ZnuA"/>
    <property type="match status" value="1"/>
</dbReference>
<keyword evidence="6" id="KW-1133">Transmembrane helix</keyword>
<comment type="subcellular location">
    <subcellularLocation>
        <location evidence="1">Cell envelope</location>
    </subcellularLocation>
</comment>
<keyword evidence="3" id="KW-0479">Metal-binding</keyword>
<evidence type="ECO:0000256" key="6">
    <source>
        <dbReference type="SAM" id="Phobius"/>
    </source>
</evidence>
<accession>A0A150J1H4</accession>
<dbReference type="InterPro" id="IPR050492">
    <property type="entry name" value="Bact_metal-bind_prot9"/>
</dbReference>
<evidence type="ECO:0000256" key="5">
    <source>
        <dbReference type="SAM" id="Coils"/>
    </source>
</evidence>
<dbReference type="PANTHER" id="PTHR42953">
    <property type="entry name" value="HIGH-AFFINITY ZINC UPTAKE SYSTEM PROTEIN ZNUA-RELATED"/>
    <property type="match status" value="1"/>
</dbReference>
<name>A0A150J1H4_9EURY</name>
<dbReference type="Gene3D" id="3.40.50.1980">
    <property type="entry name" value="Nitrogenase molybdenum iron protein domain"/>
    <property type="match status" value="3"/>
</dbReference>
<keyword evidence="2" id="KW-0813">Transport</keyword>
<keyword evidence="5" id="KW-0175">Coiled coil</keyword>
<evidence type="ECO:0000256" key="2">
    <source>
        <dbReference type="ARBA" id="ARBA00022448"/>
    </source>
</evidence>
<sequence length="353" mass="39323">MIIYYSTNQNLYKTYITFNSNTDLIFVIPKEAIIIKKIIVSIFVLALILSAMPTFSSAEKIKVICTTTTMKYFVQEVGGNRVDAIALVQPGICPDHFDVRPSVVSEINNASMVVYHGIEPWLEDLINASENKNVKKLLLNGPWGTPELAKGKINSIKDALIEIDPKNKSFYEKNAADISKELDALNQEIKAKATELQTSQYKAIVMAWQKPFSEWMGLQVVQVYQPPETLSAQDVENLVKKGKDEGVTFVIDNLQSGTTLGGQMAEEIGGRHIVFSNFPEAIPGTDTISEMIQYNANELFNSIEEVQTESKEIAELKSEISSLSNRLVIFQGLSIVFLIISIALGAMIYKRKD</sequence>
<keyword evidence="6" id="KW-0472">Membrane</keyword>
<dbReference type="GO" id="GO:0030001">
    <property type="term" value="P:metal ion transport"/>
    <property type="evidence" value="ECO:0007669"/>
    <property type="project" value="InterPro"/>
</dbReference>
<dbReference type="EMBL" id="LNGD01000071">
    <property type="protein sequence ID" value="KYC51100.1"/>
    <property type="molecule type" value="Genomic_DNA"/>
</dbReference>
<proteinExistence type="predicted"/>
<evidence type="ECO:0000256" key="4">
    <source>
        <dbReference type="ARBA" id="ARBA00022729"/>
    </source>
</evidence>
<reference evidence="7 8" key="1">
    <citation type="journal article" date="2016" name="ISME J.">
        <title>Chasing the elusive Euryarchaeota class WSA2: genomes reveal a uniquely fastidious methyl-reducing methanogen.</title>
        <authorList>
            <person name="Nobu M.K."/>
            <person name="Narihiro T."/>
            <person name="Kuroda K."/>
            <person name="Mei R."/>
            <person name="Liu W.T."/>
        </authorList>
    </citation>
    <scope>NUCLEOTIDE SEQUENCE [LARGE SCALE GENOMIC DNA]</scope>
    <source>
        <strain evidence="7">U1lsi0528_Bin089</strain>
    </source>
</reference>
<dbReference type="Proteomes" id="UP000075578">
    <property type="component" value="Unassembled WGS sequence"/>
</dbReference>
<comment type="caution">
    <text evidence="7">The sequence shown here is derived from an EMBL/GenBank/DDBJ whole genome shotgun (WGS) entry which is preliminary data.</text>
</comment>
<dbReference type="SUPFAM" id="SSF53807">
    <property type="entry name" value="Helical backbone' metal receptor"/>
    <property type="match status" value="1"/>
</dbReference>
<gene>
    <name evidence="7" type="ORF">AMQ74_01169</name>
</gene>
<feature type="transmembrane region" description="Helical" evidence="6">
    <location>
        <begin position="38"/>
        <end position="55"/>
    </location>
</feature>
<evidence type="ECO:0000313" key="7">
    <source>
        <dbReference type="EMBL" id="KYC51100.1"/>
    </source>
</evidence>
<organism evidence="7 8">
    <name type="scientific">Candidatus Methanofastidiosum methylothiophilum</name>
    <dbReference type="NCBI Taxonomy" id="1705564"/>
    <lineage>
        <taxon>Archaea</taxon>
        <taxon>Methanobacteriati</taxon>
        <taxon>Methanobacteriota</taxon>
        <taxon>Stenosarchaea group</taxon>
        <taxon>Candidatus Methanofastidiosia</taxon>
        <taxon>Candidatus Methanofastidiosales</taxon>
        <taxon>Candidatus Methanofastidiosaceae</taxon>
        <taxon>Candidatus Methanofastidiosum</taxon>
    </lineage>
</organism>
<evidence type="ECO:0000313" key="8">
    <source>
        <dbReference type="Proteomes" id="UP000075578"/>
    </source>
</evidence>
<dbReference type="AlphaFoldDB" id="A0A150J1H4"/>
<dbReference type="InterPro" id="IPR006127">
    <property type="entry name" value="ZnuA-like"/>
</dbReference>
<dbReference type="PANTHER" id="PTHR42953:SF1">
    <property type="entry name" value="METAL-BINDING PROTEIN HI_0362-RELATED"/>
    <property type="match status" value="1"/>
</dbReference>
<evidence type="ECO:0000256" key="1">
    <source>
        <dbReference type="ARBA" id="ARBA00004196"/>
    </source>
</evidence>
<keyword evidence="4" id="KW-0732">Signal</keyword>
<evidence type="ECO:0000256" key="3">
    <source>
        <dbReference type="ARBA" id="ARBA00022723"/>
    </source>
</evidence>
<dbReference type="GO" id="GO:0046872">
    <property type="term" value="F:metal ion binding"/>
    <property type="evidence" value="ECO:0007669"/>
    <property type="project" value="UniProtKB-KW"/>
</dbReference>
<feature type="transmembrane region" description="Helical" evidence="6">
    <location>
        <begin position="327"/>
        <end position="349"/>
    </location>
</feature>